<dbReference type="InterPro" id="IPR039424">
    <property type="entry name" value="SBP_5"/>
</dbReference>
<feature type="non-terminal residue" evidence="2">
    <location>
        <position position="1"/>
    </location>
</feature>
<dbReference type="EMBL" id="BARU01005784">
    <property type="protein sequence ID" value="GAH41309.1"/>
    <property type="molecule type" value="Genomic_DNA"/>
</dbReference>
<accession>X1GI64</accession>
<dbReference type="Gene3D" id="3.10.105.10">
    <property type="entry name" value="Dipeptide-binding Protein, Domain 3"/>
    <property type="match status" value="1"/>
</dbReference>
<evidence type="ECO:0000259" key="1">
    <source>
        <dbReference type="Pfam" id="PF00496"/>
    </source>
</evidence>
<dbReference type="Gene3D" id="3.90.76.10">
    <property type="entry name" value="Dipeptide-binding Protein, Domain 1"/>
    <property type="match status" value="1"/>
</dbReference>
<dbReference type="SUPFAM" id="SSF53850">
    <property type="entry name" value="Periplasmic binding protein-like II"/>
    <property type="match status" value="1"/>
</dbReference>
<gene>
    <name evidence="2" type="ORF">S03H2_11321</name>
</gene>
<dbReference type="CDD" id="cd08512">
    <property type="entry name" value="PBP2_NikA_DppA_OppA_like_7"/>
    <property type="match status" value="1"/>
</dbReference>
<name>X1GI64_9ZZZZ</name>
<dbReference type="Pfam" id="PF00496">
    <property type="entry name" value="SBP_bac_5"/>
    <property type="match status" value="1"/>
</dbReference>
<dbReference type="Gene3D" id="3.40.190.10">
    <property type="entry name" value="Periplasmic binding protein-like II"/>
    <property type="match status" value="1"/>
</dbReference>
<sequence length="352" mass="40033">TLSGILNPKVVQEHEVDGDMGQAWLTDHSAGAGPYVLEEWDRKIRVVLKANENYWGEAPKIKTIIIQDIPESTDQLLRLKKGDIDIAFDLTAEQANSLKDSPDVSVVTTPGQSDEYVGMNAGWGPFKDVRVRQAVKYAIDYDAIINKVMSGFAINNQQFLPIGYFGYVENNPYYQDIEKAKVLMAEAGYADGFDVELVTNTTERRRTEAVVVQENLAKIGIRAEINLMQASQMYAKFRQQGLQMIIAGWGVDYPDADALANPFANHRVKQLAWRCVWYDDYAADLVEAAGKEINEDRRFQMYQDLTNYWHIYGPFAMMYQPIQFWGVSNKVKNYDKAAEGYSVHFDLTEVYK</sequence>
<proteinExistence type="predicted"/>
<protein>
    <recommendedName>
        <fullName evidence="1">Solute-binding protein family 5 domain-containing protein</fullName>
    </recommendedName>
</protein>
<comment type="caution">
    <text evidence="2">The sequence shown here is derived from an EMBL/GenBank/DDBJ whole genome shotgun (WGS) entry which is preliminary data.</text>
</comment>
<reference evidence="2" key="1">
    <citation type="journal article" date="2014" name="Front. Microbiol.">
        <title>High frequency of phylogenetically diverse reductive dehalogenase-homologous genes in deep subseafloor sedimentary metagenomes.</title>
        <authorList>
            <person name="Kawai M."/>
            <person name="Futagami T."/>
            <person name="Toyoda A."/>
            <person name="Takaki Y."/>
            <person name="Nishi S."/>
            <person name="Hori S."/>
            <person name="Arai W."/>
            <person name="Tsubouchi T."/>
            <person name="Morono Y."/>
            <person name="Uchiyama I."/>
            <person name="Ito T."/>
            <person name="Fujiyama A."/>
            <person name="Inagaki F."/>
            <person name="Takami H."/>
        </authorList>
    </citation>
    <scope>NUCLEOTIDE SEQUENCE</scope>
    <source>
        <strain evidence="2">Expedition CK06-06</strain>
    </source>
</reference>
<organism evidence="2">
    <name type="scientific">marine sediment metagenome</name>
    <dbReference type="NCBI Taxonomy" id="412755"/>
    <lineage>
        <taxon>unclassified sequences</taxon>
        <taxon>metagenomes</taxon>
        <taxon>ecological metagenomes</taxon>
    </lineage>
</organism>
<dbReference type="AlphaFoldDB" id="X1GI64"/>
<dbReference type="PANTHER" id="PTHR30290:SF34">
    <property type="entry name" value="ABC TRANSPORTER, PERIPLASMIC OLIGO-PEPTIDE BINDING PROTEIN, PUTATIVE-RELATED"/>
    <property type="match status" value="1"/>
</dbReference>
<feature type="domain" description="Solute-binding protein family 5" evidence="1">
    <location>
        <begin position="15"/>
        <end position="265"/>
    </location>
</feature>
<evidence type="ECO:0000313" key="2">
    <source>
        <dbReference type="EMBL" id="GAH41309.1"/>
    </source>
</evidence>
<dbReference type="PANTHER" id="PTHR30290">
    <property type="entry name" value="PERIPLASMIC BINDING COMPONENT OF ABC TRANSPORTER"/>
    <property type="match status" value="1"/>
</dbReference>
<dbReference type="InterPro" id="IPR000914">
    <property type="entry name" value="SBP_5_dom"/>
</dbReference>
<dbReference type="GO" id="GO:1904680">
    <property type="term" value="F:peptide transmembrane transporter activity"/>
    <property type="evidence" value="ECO:0007669"/>
    <property type="project" value="TreeGrafter"/>
</dbReference>
<dbReference type="GO" id="GO:0015833">
    <property type="term" value="P:peptide transport"/>
    <property type="evidence" value="ECO:0007669"/>
    <property type="project" value="TreeGrafter"/>
</dbReference>